<name>A0A1E5IQF9_SHECO</name>
<comment type="caution">
    <text evidence="3">The sequence shown here is derived from an EMBL/GenBank/DDBJ whole genome shotgun (WGS) entry which is preliminary data.</text>
</comment>
<dbReference type="EMBL" id="MCBT01000046">
    <property type="protein sequence ID" value="OEG72697.1"/>
    <property type="molecule type" value="Genomic_DNA"/>
</dbReference>
<gene>
    <name evidence="3" type="ORF">BEL05_10490</name>
</gene>
<sequence length="210" mass="23408">MKVFKGAITDWNKDKGFGFVRPLGGTDALFVHISSFGIKSAPPLSGQVVYFTPSKDKQGRRCATIVDKHGTPLSKKTRPSSTSAIPLTFRLIIVTTFFVGLISGYLMQSLPVDALYYFLVLSLTAFTTFAIDKRAAQLNRRRISERSLQILSLLGGWPGALLAQQTLRHKSQKRSFRIGLWLAVMINSAILIWLTYQGYLSSFSLIDWVS</sequence>
<dbReference type="PROSITE" id="PS51857">
    <property type="entry name" value="CSD_2"/>
    <property type="match status" value="1"/>
</dbReference>
<feature type="domain" description="CSD" evidence="2">
    <location>
        <begin position="3"/>
        <end position="68"/>
    </location>
</feature>
<feature type="transmembrane region" description="Helical" evidence="1">
    <location>
        <begin position="178"/>
        <end position="196"/>
    </location>
</feature>
<evidence type="ECO:0000256" key="1">
    <source>
        <dbReference type="SAM" id="Phobius"/>
    </source>
</evidence>
<evidence type="ECO:0000313" key="4">
    <source>
        <dbReference type="Proteomes" id="UP000095230"/>
    </source>
</evidence>
<keyword evidence="1" id="KW-0812">Transmembrane</keyword>
<dbReference type="GO" id="GO:0005829">
    <property type="term" value="C:cytosol"/>
    <property type="evidence" value="ECO:0007669"/>
    <property type="project" value="UniProtKB-ARBA"/>
</dbReference>
<dbReference type="AlphaFoldDB" id="A0A1E5IQF9"/>
<protein>
    <recommendedName>
        <fullName evidence="2">CSD domain-containing protein</fullName>
    </recommendedName>
</protein>
<dbReference type="GO" id="GO:0003676">
    <property type="term" value="F:nucleic acid binding"/>
    <property type="evidence" value="ECO:0007669"/>
    <property type="project" value="InterPro"/>
</dbReference>
<evidence type="ECO:0000259" key="2">
    <source>
        <dbReference type="PROSITE" id="PS51857"/>
    </source>
</evidence>
<dbReference type="Gene3D" id="2.40.50.140">
    <property type="entry name" value="Nucleic acid-binding proteins"/>
    <property type="match status" value="1"/>
</dbReference>
<dbReference type="Pfam" id="PF06961">
    <property type="entry name" value="DUF1294"/>
    <property type="match status" value="1"/>
</dbReference>
<dbReference type="CDD" id="cd04458">
    <property type="entry name" value="CSP_CDS"/>
    <property type="match status" value="1"/>
</dbReference>
<dbReference type="InterPro" id="IPR002059">
    <property type="entry name" value="CSP_DNA-bd"/>
</dbReference>
<dbReference type="Proteomes" id="UP000095230">
    <property type="component" value="Unassembled WGS sequence"/>
</dbReference>
<dbReference type="InterPro" id="IPR010718">
    <property type="entry name" value="DUF1294"/>
</dbReference>
<proteinExistence type="predicted"/>
<dbReference type="STRING" id="23.BEL05_10490"/>
<feature type="transmembrane region" description="Helical" evidence="1">
    <location>
        <begin position="114"/>
        <end position="132"/>
    </location>
</feature>
<keyword evidence="1" id="KW-0472">Membrane</keyword>
<evidence type="ECO:0000313" key="3">
    <source>
        <dbReference type="EMBL" id="OEG72697.1"/>
    </source>
</evidence>
<dbReference type="InterPro" id="IPR011129">
    <property type="entry name" value="CSD"/>
</dbReference>
<dbReference type="RefSeq" id="WP_069671825.1">
    <property type="nucleotide sequence ID" value="NZ_BPEU01000014.1"/>
</dbReference>
<dbReference type="InterPro" id="IPR012340">
    <property type="entry name" value="NA-bd_OB-fold"/>
</dbReference>
<accession>A0A1E5IQF9</accession>
<organism evidence="3 4">
    <name type="scientific">Shewanella colwelliana</name>
    <name type="common">Alteromonas colwelliana</name>
    <dbReference type="NCBI Taxonomy" id="23"/>
    <lineage>
        <taxon>Bacteria</taxon>
        <taxon>Pseudomonadati</taxon>
        <taxon>Pseudomonadota</taxon>
        <taxon>Gammaproteobacteria</taxon>
        <taxon>Alteromonadales</taxon>
        <taxon>Shewanellaceae</taxon>
        <taxon>Shewanella</taxon>
    </lineage>
</organism>
<dbReference type="SUPFAM" id="SSF50249">
    <property type="entry name" value="Nucleic acid-binding proteins"/>
    <property type="match status" value="1"/>
</dbReference>
<dbReference type="Pfam" id="PF00313">
    <property type="entry name" value="CSD"/>
    <property type="match status" value="1"/>
</dbReference>
<keyword evidence="1" id="KW-1133">Transmembrane helix</keyword>
<reference evidence="3 4" key="1">
    <citation type="submission" date="2016-07" db="EMBL/GenBank/DDBJ databases">
        <title>Whole-genome of two Shewanella species isolated from a digestive organ of sea cucumber Apostichopus japonicus Selenka 1867.</title>
        <authorList>
            <person name="Hong H.-H."/>
            <person name="Choi H."/>
            <person name="Cheon S."/>
            <person name="Oh J.-S."/>
            <person name="Lee H.-G."/>
            <person name="Park C."/>
        </authorList>
    </citation>
    <scope>NUCLEOTIDE SEQUENCE [LARGE SCALE GENOMIC DNA]</scope>
    <source>
        <strain evidence="3 4">CSB03KR</strain>
    </source>
</reference>
<feature type="transmembrane region" description="Helical" evidence="1">
    <location>
        <begin position="87"/>
        <end position="108"/>
    </location>
</feature>
<dbReference type="SMART" id="SM00357">
    <property type="entry name" value="CSP"/>
    <property type="match status" value="1"/>
</dbReference>